<protein>
    <recommendedName>
        <fullName evidence="5">Lipoprotein</fullName>
    </recommendedName>
</protein>
<evidence type="ECO:0000256" key="1">
    <source>
        <dbReference type="SAM" id="MobiDB-lite"/>
    </source>
</evidence>
<evidence type="ECO:0000313" key="3">
    <source>
        <dbReference type="EMBL" id="GAA2428636.1"/>
    </source>
</evidence>
<sequence length="179" mass="18421">MSKAKPRRPLALPLVALAIFLPVLAACGGSDASTGGSGATAGGRSSAAAGGGTPGNDNAQYVKYAQCMRQNGVPQWPDPVDGNKFRMPSKGAVDPNSPQFKAAGRKCESVRPPGWTSRKDPAAQAKMLKYAQCMRKNGVPEFPDPQGGTLDPGDVNPESPQFKAAAQKCQSLRPAGAGG</sequence>
<comment type="caution">
    <text evidence="3">The sequence shown here is derived from an EMBL/GenBank/DDBJ whole genome shotgun (WGS) entry which is preliminary data.</text>
</comment>
<reference evidence="3 4" key="1">
    <citation type="journal article" date="2019" name="Int. J. Syst. Evol. Microbiol.">
        <title>The Global Catalogue of Microorganisms (GCM) 10K type strain sequencing project: providing services to taxonomists for standard genome sequencing and annotation.</title>
        <authorList>
            <consortium name="The Broad Institute Genomics Platform"/>
            <consortium name="The Broad Institute Genome Sequencing Center for Infectious Disease"/>
            <person name="Wu L."/>
            <person name="Ma J."/>
        </authorList>
    </citation>
    <scope>NUCLEOTIDE SEQUENCE [LARGE SCALE GENOMIC DNA]</scope>
    <source>
        <strain evidence="3 4">JCM 3325</strain>
    </source>
</reference>
<feature type="region of interest" description="Disordered" evidence="1">
    <location>
        <begin position="136"/>
        <end position="179"/>
    </location>
</feature>
<proteinExistence type="predicted"/>
<feature type="chain" id="PRO_5046574318" description="Lipoprotein" evidence="2">
    <location>
        <begin position="26"/>
        <end position="179"/>
    </location>
</feature>
<dbReference type="Proteomes" id="UP001501231">
    <property type="component" value="Unassembled WGS sequence"/>
</dbReference>
<accession>A0ABN3JFU1</accession>
<evidence type="ECO:0000256" key="2">
    <source>
        <dbReference type="SAM" id="SignalP"/>
    </source>
</evidence>
<dbReference type="EMBL" id="BAAARW010000016">
    <property type="protein sequence ID" value="GAA2428636.1"/>
    <property type="molecule type" value="Genomic_DNA"/>
</dbReference>
<evidence type="ECO:0000313" key="4">
    <source>
        <dbReference type="Proteomes" id="UP001501231"/>
    </source>
</evidence>
<keyword evidence="4" id="KW-1185">Reference proteome</keyword>
<dbReference type="PROSITE" id="PS51257">
    <property type="entry name" value="PROKAR_LIPOPROTEIN"/>
    <property type="match status" value="1"/>
</dbReference>
<dbReference type="RefSeq" id="WP_344591643.1">
    <property type="nucleotide sequence ID" value="NZ_BAAARW010000016.1"/>
</dbReference>
<feature type="region of interest" description="Disordered" evidence="1">
    <location>
        <begin position="32"/>
        <end position="54"/>
    </location>
</feature>
<feature type="region of interest" description="Disordered" evidence="1">
    <location>
        <begin position="75"/>
        <end position="119"/>
    </location>
</feature>
<feature type="signal peptide" evidence="2">
    <location>
        <begin position="1"/>
        <end position="25"/>
    </location>
</feature>
<gene>
    <name evidence="3" type="ORF">GCM10010191_47230</name>
</gene>
<evidence type="ECO:0008006" key="5">
    <source>
        <dbReference type="Google" id="ProtNLM"/>
    </source>
</evidence>
<keyword evidence="2" id="KW-0732">Signal</keyword>
<name>A0ABN3JFU1_9ACTN</name>
<organism evidence="3 4">
    <name type="scientific">Actinomadura vinacea</name>
    <dbReference type="NCBI Taxonomy" id="115336"/>
    <lineage>
        <taxon>Bacteria</taxon>
        <taxon>Bacillati</taxon>
        <taxon>Actinomycetota</taxon>
        <taxon>Actinomycetes</taxon>
        <taxon>Streptosporangiales</taxon>
        <taxon>Thermomonosporaceae</taxon>
        <taxon>Actinomadura</taxon>
    </lineage>
</organism>